<dbReference type="SUPFAM" id="SSF52317">
    <property type="entry name" value="Class I glutamine amidotransferase-like"/>
    <property type="match status" value="1"/>
</dbReference>
<dbReference type="PANTHER" id="PTHR43130">
    <property type="entry name" value="ARAC-FAMILY TRANSCRIPTIONAL REGULATOR"/>
    <property type="match status" value="1"/>
</dbReference>
<dbReference type="EMBL" id="JBDXSU010000005">
    <property type="protein sequence ID" value="MFB5190312.1"/>
    <property type="molecule type" value="Genomic_DNA"/>
</dbReference>
<dbReference type="RefSeq" id="WP_275473636.1">
    <property type="nucleotide sequence ID" value="NZ_CP162940.1"/>
</dbReference>
<proteinExistence type="predicted"/>
<reference evidence="2 3" key="1">
    <citation type="journal article" date="2024" name="Int. J. Mol. Sci.">
        <title>Exploration of Alicyclobacillus spp. Genome in Search of Antibiotic Resistance.</title>
        <authorList>
            <person name="Bucka-Kolendo J."/>
            <person name="Kiousi D.E."/>
            <person name="Dekowska A."/>
            <person name="Mikolajczuk-Szczyrba A."/>
            <person name="Karadedos D.M."/>
            <person name="Michael P."/>
            <person name="Galanis A."/>
            <person name="Sokolowska B."/>
        </authorList>
    </citation>
    <scope>NUCLEOTIDE SEQUENCE [LARGE SCALE GENOMIC DNA]</scope>
    <source>
        <strain evidence="2 3">KKP 3000</strain>
    </source>
</reference>
<accession>A0ABV5ADG0</accession>
<keyword evidence="3" id="KW-1185">Reference proteome</keyword>
<name>A0ABV5ADG0_9BACL</name>
<dbReference type="PANTHER" id="PTHR43130:SF3">
    <property type="entry name" value="HTH-TYPE TRANSCRIPTIONAL REGULATOR RV1931C"/>
    <property type="match status" value="1"/>
</dbReference>
<dbReference type="Gene3D" id="3.40.50.880">
    <property type="match status" value="1"/>
</dbReference>
<organism evidence="2 3">
    <name type="scientific">Alicyclobacillus fastidiosus</name>
    <dbReference type="NCBI Taxonomy" id="392011"/>
    <lineage>
        <taxon>Bacteria</taxon>
        <taxon>Bacillati</taxon>
        <taxon>Bacillota</taxon>
        <taxon>Bacilli</taxon>
        <taxon>Bacillales</taxon>
        <taxon>Alicyclobacillaceae</taxon>
        <taxon>Alicyclobacillus</taxon>
    </lineage>
</organism>
<comment type="caution">
    <text evidence="2">The sequence shown here is derived from an EMBL/GenBank/DDBJ whole genome shotgun (WGS) entry which is preliminary data.</text>
</comment>
<dbReference type="InterPro" id="IPR052158">
    <property type="entry name" value="INH-QAR"/>
</dbReference>
<evidence type="ECO:0000313" key="2">
    <source>
        <dbReference type="EMBL" id="MFB5190312.1"/>
    </source>
</evidence>
<dbReference type="Proteomes" id="UP001579974">
    <property type="component" value="Unassembled WGS sequence"/>
</dbReference>
<feature type="domain" description="DJ-1/PfpI" evidence="1">
    <location>
        <begin position="3"/>
        <end position="161"/>
    </location>
</feature>
<evidence type="ECO:0000313" key="3">
    <source>
        <dbReference type="Proteomes" id="UP001579974"/>
    </source>
</evidence>
<dbReference type="InterPro" id="IPR002818">
    <property type="entry name" value="DJ-1/PfpI"/>
</dbReference>
<dbReference type="InterPro" id="IPR029062">
    <property type="entry name" value="Class_I_gatase-like"/>
</dbReference>
<gene>
    <name evidence="2" type="ORF">KKP3000_003757</name>
</gene>
<evidence type="ECO:0000259" key="1">
    <source>
        <dbReference type="Pfam" id="PF01965"/>
    </source>
</evidence>
<sequence length="171" mass="18769">MYKVGLVALPQFALAGVCTLLQSVQQREWRLRVFSLTGDSVTTAEGLRLMADAAMQDTVPLDLHLLIIPGGHYTSEIWNDTRLHRFLRQYDGQRRWIATASEGIICVAAAGLLGGTMYSAPEGIDASFAHLLRHAVRRQSPVTVDANVISSDSTEPAAFADVVCQRVELQF</sequence>
<protein>
    <submittedName>
        <fullName evidence="2">DJ-1/PfpI family protein</fullName>
    </submittedName>
</protein>
<dbReference type="Pfam" id="PF01965">
    <property type="entry name" value="DJ-1_PfpI"/>
    <property type="match status" value="1"/>
</dbReference>